<organism evidence="2 3">
    <name type="scientific">Jimgerdemannia flammicorona</name>
    <dbReference type="NCBI Taxonomy" id="994334"/>
    <lineage>
        <taxon>Eukaryota</taxon>
        <taxon>Fungi</taxon>
        <taxon>Fungi incertae sedis</taxon>
        <taxon>Mucoromycota</taxon>
        <taxon>Mucoromycotina</taxon>
        <taxon>Endogonomycetes</taxon>
        <taxon>Endogonales</taxon>
        <taxon>Endogonaceae</taxon>
        <taxon>Jimgerdemannia</taxon>
    </lineage>
</organism>
<sequence>MPRRHNCVAEFCTCYIHALPSPSPPSLPLSHPPPPPPPPPQPPPPPPPPPQPQPPPPPPSPPPPAYWERDSQMLWGRPVLWRTGVAVVGYCMGTNAGGMRLEMLTKQ</sequence>
<dbReference type="AlphaFoldDB" id="A0A433QHK0"/>
<feature type="region of interest" description="Disordered" evidence="1">
    <location>
        <begin position="22"/>
        <end position="69"/>
    </location>
</feature>
<dbReference type="EMBL" id="RBNJ01005378">
    <property type="protein sequence ID" value="RUS29272.1"/>
    <property type="molecule type" value="Genomic_DNA"/>
</dbReference>
<protein>
    <submittedName>
        <fullName evidence="2">Uncharacterized protein</fullName>
    </submittedName>
</protein>
<evidence type="ECO:0000313" key="2">
    <source>
        <dbReference type="EMBL" id="RUS29272.1"/>
    </source>
</evidence>
<evidence type="ECO:0000256" key="1">
    <source>
        <dbReference type="SAM" id="MobiDB-lite"/>
    </source>
</evidence>
<evidence type="ECO:0000313" key="3">
    <source>
        <dbReference type="Proteomes" id="UP000274822"/>
    </source>
</evidence>
<dbReference type="Proteomes" id="UP000274822">
    <property type="component" value="Unassembled WGS sequence"/>
</dbReference>
<feature type="compositionally biased region" description="Pro residues" evidence="1">
    <location>
        <begin position="22"/>
        <end position="65"/>
    </location>
</feature>
<name>A0A433QHK0_9FUNG</name>
<reference evidence="2 3" key="1">
    <citation type="journal article" date="2018" name="New Phytol.">
        <title>Phylogenomics of Endogonaceae and evolution of mycorrhizas within Mucoromycota.</title>
        <authorList>
            <person name="Chang Y."/>
            <person name="Desiro A."/>
            <person name="Na H."/>
            <person name="Sandor L."/>
            <person name="Lipzen A."/>
            <person name="Clum A."/>
            <person name="Barry K."/>
            <person name="Grigoriev I.V."/>
            <person name="Martin F.M."/>
            <person name="Stajich J.E."/>
            <person name="Smith M.E."/>
            <person name="Bonito G."/>
            <person name="Spatafora J.W."/>
        </authorList>
    </citation>
    <scope>NUCLEOTIDE SEQUENCE [LARGE SCALE GENOMIC DNA]</scope>
    <source>
        <strain evidence="2 3">AD002</strain>
    </source>
</reference>
<dbReference type="PRINTS" id="PR01217">
    <property type="entry name" value="PRICHEXTENSN"/>
</dbReference>
<comment type="caution">
    <text evidence="2">The sequence shown here is derived from an EMBL/GenBank/DDBJ whole genome shotgun (WGS) entry which is preliminary data.</text>
</comment>
<keyword evidence="3" id="KW-1185">Reference proteome</keyword>
<proteinExistence type="predicted"/>
<accession>A0A433QHK0</accession>
<gene>
    <name evidence="2" type="ORF">BC938DRAFT_480856</name>
</gene>